<comment type="similarity">
    <text evidence="1">Belongs to the bacterial solute-binding protein 3 family.</text>
</comment>
<feature type="domain" description="Solute-binding protein family 3/N-terminal" evidence="6">
    <location>
        <begin position="78"/>
        <end position="302"/>
    </location>
</feature>
<feature type="signal peptide" evidence="5">
    <location>
        <begin position="1"/>
        <end position="20"/>
    </location>
</feature>
<dbReference type="Pfam" id="PF00497">
    <property type="entry name" value="SBP_bac_3"/>
    <property type="match status" value="1"/>
</dbReference>
<dbReference type="EMBL" id="BAABHS010000007">
    <property type="protein sequence ID" value="GAA4960479.1"/>
    <property type="molecule type" value="Genomic_DNA"/>
</dbReference>
<gene>
    <name evidence="8" type="ORF">GCM10023205_24730</name>
</gene>
<dbReference type="SMART" id="SM00062">
    <property type="entry name" value="PBPb"/>
    <property type="match status" value="1"/>
</dbReference>
<evidence type="ECO:0000259" key="6">
    <source>
        <dbReference type="SMART" id="SM00062"/>
    </source>
</evidence>
<dbReference type="InterPro" id="IPR001320">
    <property type="entry name" value="Iontro_rcpt_C"/>
</dbReference>
<evidence type="ECO:0000256" key="4">
    <source>
        <dbReference type="SAM" id="MobiDB-lite"/>
    </source>
</evidence>
<evidence type="ECO:0000256" key="1">
    <source>
        <dbReference type="ARBA" id="ARBA00010333"/>
    </source>
</evidence>
<proteinExistence type="inferred from homology"/>
<dbReference type="PANTHER" id="PTHR30085:SF6">
    <property type="entry name" value="ABC TRANSPORTER GLUTAMINE-BINDING PROTEIN GLNH"/>
    <property type="match status" value="1"/>
</dbReference>
<keyword evidence="3 5" id="KW-0732">Signal</keyword>
<dbReference type="SMART" id="SM00079">
    <property type="entry name" value="PBPe"/>
    <property type="match status" value="1"/>
</dbReference>
<feature type="region of interest" description="Disordered" evidence="4">
    <location>
        <begin position="31"/>
        <end position="52"/>
    </location>
</feature>
<evidence type="ECO:0000313" key="9">
    <source>
        <dbReference type="Proteomes" id="UP001500466"/>
    </source>
</evidence>
<protein>
    <submittedName>
        <fullName evidence="8">Glutamate ABC transporter substrate-binding protein</fullName>
    </submittedName>
</protein>
<reference evidence="9" key="1">
    <citation type="journal article" date="2019" name="Int. J. Syst. Evol. Microbiol.">
        <title>The Global Catalogue of Microorganisms (GCM) 10K type strain sequencing project: providing services to taxonomists for standard genome sequencing and annotation.</title>
        <authorList>
            <consortium name="The Broad Institute Genomics Platform"/>
            <consortium name="The Broad Institute Genome Sequencing Center for Infectious Disease"/>
            <person name="Wu L."/>
            <person name="Ma J."/>
        </authorList>
    </citation>
    <scope>NUCLEOTIDE SEQUENCE [LARGE SCALE GENOMIC DNA]</scope>
    <source>
        <strain evidence="9">JCM 17986</strain>
    </source>
</reference>
<evidence type="ECO:0000313" key="8">
    <source>
        <dbReference type="EMBL" id="GAA4960479.1"/>
    </source>
</evidence>
<feature type="compositionally biased region" description="Low complexity" evidence="4">
    <location>
        <begin position="33"/>
        <end position="46"/>
    </location>
</feature>
<feature type="domain" description="Ionotropic glutamate receptor C-terminal" evidence="7">
    <location>
        <begin position="78"/>
        <end position="293"/>
    </location>
</feature>
<feature type="chain" id="PRO_5045707767" evidence="5">
    <location>
        <begin position="21"/>
        <end position="315"/>
    </location>
</feature>
<dbReference type="Proteomes" id="UP001500466">
    <property type="component" value="Unassembled WGS sequence"/>
</dbReference>
<sequence length="315" mass="33240">MRLGRTVAAAGALCAMLLAAGCGTDDGGGKTGKAGATNGSSGAATTPPAPPQIAPYQARQGVDLSASPTWAKARDRGHLIVGAKDDQPFLGYEDPATLRRSGFDIEIARMVSAELGLDPEAVEFRTIASGSREAAIANGDVDMYVGTYSITDKRKETVDFAGPYYISGQSLLVRKQEAAITGKDTIRGRKVCAVKGSTALLKLQTDFPETQALFYDSYSTCVEHLLTGGVDAVSTDEAILKGYAAKDPGHLKIVGQPFTTENYGIGLPKDDRVLRNAVDDALEARERDGTWRRAYDATLGLSGEPAPAVPAVRRD</sequence>
<evidence type="ECO:0000259" key="7">
    <source>
        <dbReference type="SMART" id="SM00079"/>
    </source>
</evidence>
<dbReference type="CDD" id="cd13690">
    <property type="entry name" value="PBP2_GluB"/>
    <property type="match status" value="1"/>
</dbReference>
<dbReference type="SUPFAM" id="SSF53850">
    <property type="entry name" value="Periplasmic binding protein-like II"/>
    <property type="match status" value="1"/>
</dbReference>
<dbReference type="PROSITE" id="PS51257">
    <property type="entry name" value="PROKAR_LIPOPROTEIN"/>
    <property type="match status" value="1"/>
</dbReference>
<name>A0ABP9H5I0_9ACTN</name>
<evidence type="ECO:0000256" key="3">
    <source>
        <dbReference type="ARBA" id="ARBA00022729"/>
    </source>
</evidence>
<dbReference type="InterPro" id="IPR001638">
    <property type="entry name" value="Solute-binding_3/MltF_N"/>
</dbReference>
<dbReference type="InterPro" id="IPR051455">
    <property type="entry name" value="Bact_solute-bind_prot3"/>
</dbReference>
<keyword evidence="2" id="KW-0813">Transport</keyword>
<dbReference type="Gene3D" id="3.40.190.10">
    <property type="entry name" value="Periplasmic binding protein-like II"/>
    <property type="match status" value="2"/>
</dbReference>
<accession>A0ABP9H5I0</accession>
<comment type="caution">
    <text evidence="8">The sequence shown here is derived from an EMBL/GenBank/DDBJ whole genome shotgun (WGS) entry which is preliminary data.</text>
</comment>
<evidence type="ECO:0000256" key="5">
    <source>
        <dbReference type="SAM" id="SignalP"/>
    </source>
</evidence>
<organism evidence="8 9">
    <name type="scientific">Yinghuangia aomiensis</name>
    <dbReference type="NCBI Taxonomy" id="676205"/>
    <lineage>
        <taxon>Bacteria</taxon>
        <taxon>Bacillati</taxon>
        <taxon>Actinomycetota</taxon>
        <taxon>Actinomycetes</taxon>
        <taxon>Kitasatosporales</taxon>
        <taxon>Streptomycetaceae</taxon>
        <taxon>Yinghuangia</taxon>
    </lineage>
</organism>
<keyword evidence="9" id="KW-1185">Reference proteome</keyword>
<dbReference type="PANTHER" id="PTHR30085">
    <property type="entry name" value="AMINO ACID ABC TRANSPORTER PERMEASE"/>
    <property type="match status" value="1"/>
</dbReference>
<evidence type="ECO:0000256" key="2">
    <source>
        <dbReference type="ARBA" id="ARBA00022448"/>
    </source>
</evidence>
<dbReference type="RefSeq" id="WP_345675444.1">
    <property type="nucleotide sequence ID" value="NZ_BAABHS010000007.1"/>
</dbReference>